<keyword evidence="4" id="KW-1185">Reference proteome</keyword>
<gene>
    <name evidence="3" type="ORF">A4X06_0g3862</name>
</gene>
<dbReference type="SUPFAM" id="SSF56672">
    <property type="entry name" value="DNA/RNA polymerases"/>
    <property type="match status" value="1"/>
</dbReference>
<reference evidence="3" key="2">
    <citation type="journal article" date="2019" name="IMA Fungus">
        <title>Genome sequencing and comparison of five Tilletia species to identify candidate genes for the detection of regulated species infecting wheat.</title>
        <authorList>
            <person name="Nguyen H.D.T."/>
            <person name="Sultana T."/>
            <person name="Kesanakurti P."/>
            <person name="Hambleton S."/>
        </authorList>
    </citation>
    <scope>NUCLEOTIDE SEQUENCE</scope>
    <source>
        <strain evidence="3">DAOMC 236426</strain>
    </source>
</reference>
<name>A0A8X7MTS2_9BASI</name>
<evidence type="ECO:0000256" key="1">
    <source>
        <dbReference type="SAM" id="MobiDB-lite"/>
    </source>
</evidence>
<dbReference type="AlphaFoldDB" id="A0A8X7MTS2"/>
<feature type="domain" description="Reverse transcriptase Ty1/copia-type" evidence="2">
    <location>
        <begin position="265"/>
        <end position="505"/>
    </location>
</feature>
<evidence type="ECO:0000313" key="3">
    <source>
        <dbReference type="EMBL" id="KAE8248232.1"/>
    </source>
</evidence>
<reference evidence="3" key="1">
    <citation type="submission" date="2016-04" db="EMBL/GenBank/DDBJ databases">
        <authorList>
            <person name="Nguyen H.D."/>
            <person name="Samba Siva P."/>
            <person name="Cullis J."/>
            <person name="Levesque C.A."/>
            <person name="Hambleton S."/>
        </authorList>
    </citation>
    <scope>NUCLEOTIDE SEQUENCE</scope>
    <source>
        <strain evidence="3">DAOMC 236426</strain>
    </source>
</reference>
<evidence type="ECO:0000313" key="4">
    <source>
        <dbReference type="Proteomes" id="UP000077684"/>
    </source>
</evidence>
<dbReference type="EMBL" id="LWDE02000374">
    <property type="protein sequence ID" value="KAE8248232.1"/>
    <property type="molecule type" value="Genomic_DNA"/>
</dbReference>
<dbReference type="PANTHER" id="PTHR11439">
    <property type="entry name" value="GAG-POL-RELATED RETROTRANSPOSON"/>
    <property type="match status" value="1"/>
</dbReference>
<feature type="compositionally biased region" description="Low complexity" evidence="1">
    <location>
        <begin position="133"/>
        <end position="143"/>
    </location>
</feature>
<proteinExistence type="predicted"/>
<dbReference type="InterPro" id="IPR013103">
    <property type="entry name" value="RVT_2"/>
</dbReference>
<dbReference type="Pfam" id="PF07727">
    <property type="entry name" value="RVT_2"/>
    <property type="match status" value="1"/>
</dbReference>
<dbReference type="InterPro" id="IPR043502">
    <property type="entry name" value="DNA/RNA_pol_sf"/>
</dbReference>
<accession>A0A8X7MTS2</accession>
<organism evidence="3 4">
    <name type="scientific">Tilletia controversa</name>
    <name type="common">dwarf bunt fungus</name>
    <dbReference type="NCBI Taxonomy" id="13291"/>
    <lineage>
        <taxon>Eukaryota</taxon>
        <taxon>Fungi</taxon>
        <taxon>Dikarya</taxon>
        <taxon>Basidiomycota</taxon>
        <taxon>Ustilaginomycotina</taxon>
        <taxon>Exobasidiomycetes</taxon>
        <taxon>Tilletiales</taxon>
        <taxon>Tilletiaceae</taxon>
        <taxon>Tilletia</taxon>
    </lineage>
</organism>
<comment type="caution">
    <text evidence="3">The sequence shown here is derived from an EMBL/GenBank/DDBJ whole genome shotgun (WGS) entry which is preliminary data.</text>
</comment>
<feature type="compositionally biased region" description="Gly residues" evidence="1">
    <location>
        <begin position="144"/>
        <end position="160"/>
    </location>
</feature>
<feature type="region of interest" description="Disordered" evidence="1">
    <location>
        <begin position="133"/>
        <end position="170"/>
    </location>
</feature>
<sequence>GASRLWDPVKRVEVVEHSVVFDVDGDGPALLRDARAERAAERERELSAFDEGTAPPIVPGGSAATTVTTPVATTTTVRAGSPLRSRIQAALDRGAVPEPARTTMESLAHGQVLSQAVLGQAITLLRASAATSATRATTTQAYGSAGGDGGTQGGEAGGAVGPAHSGTDGRQRGEAIGAVAQTGTGIQGGQERRSARLAGLDAELTELLAGRKRKEPGDICYAVLDPSDVPYGDPRTVGEAMARPDWPEWDAAMRKELQSHAERGTWEMVKVPEGVNLVTSKWVLRIKRNADATIQKYKGRLVARGFTQIHGVDYDETFAPTSRLQILRLFCSLSAALDLELHQIDFETAYLNAKLKHDIYMAVPEGVEALPDEVLKLRLALYGLKQSGHDWHVALRDALGSIGFQQCEFDPTIFVRNGERAAMLLVYVDDIIVATPQGEDIEGVKRELLGLFKGTDLGPVHHVLGIRVTRDRKAGTIHLDQERYAEEVLERFGMDKCKHAKTPMEAKNQLRQAKEGDTRCDRALYLAIVGCLAYLAQGTRPDLAFLVSALGKFNADPTDEHLGAAWRGLRYLRGSSATRLTFGGSTATEIAGFVDSDWAADKDDRRSTSGFVFTMNGGAVSWGARKQGAVALSTAEAEYIAAGVAGREALLLKGALTAAGQHCGTIKIHCDNQAAIKLVKSPGSHHNRSKHIDIVHHWVREQSGKGAFAFDYVATDLNPADAFTKALGQVKHTEHGRRIGLDFKGSG</sequence>
<evidence type="ECO:0000259" key="2">
    <source>
        <dbReference type="Pfam" id="PF07727"/>
    </source>
</evidence>
<dbReference type="Proteomes" id="UP000077684">
    <property type="component" value="Unassembled WGS sequence"/>
</dbReference>
<dbReference type="CDD" id="cd09272">
    <property type="entry name" value="RNase_HI_RT_Ty1"/>
    <property type="match status" value="1"/>
</dbReference>
<feature type="non-terminal residue" evidence="3">
    <location>
        <position position="1"/>
    </location>
</feature>
<protein>
    <recommendedName>
        <fullName evidence="2">Reverse transcriptase Ty1/copia-type domain-containing protein</fullName>
    </recommendedName>
</protein>
<dbReference type="PANTHER" id="PTHR11439:SF483">
    <property type="entry name" value="PEPTIDE SYNTHASE GLIP-LIKE, PUTATIVE (AFU_ORTHOLOGUE AFUA_3G12920)-RELATED"/>
    <property type="match status" value="1"/>
</dbReference>